<feature type="region of interest" description="Disordered" evidence="5">
    <location>
        <begin position="164"/>
        <end position="195"/>
    </location>
</feature>
<feature type="chain" id="PRO_5009448127" description="SUN domain-containing protein" evidence="6">
    <location>
        <begin position="26"/>
        <end position="1071"/>
    </location>
</feature>
<feature type="compositionally biased region" description="Low complexity" evidence="5">
    <location>
        <begin position="120"/>
        <end position="137"/>
    </location>
</feature>
<evidence type="ECO:0000256" key="5">
    <source>
        <dbReference type="SAM" id="MobiDB-lite"/>
    </source>
</evidence>
<feature type="signal peptide" evidence="6">
    <location>
        <begin position="1"/>
        <end position="25"/>
    </location>
</feature>
<feature type="compositionally biased region" description="Basic and acidic residues" evidence="5">
    <location>
        <begin position="175"/>
        <end position="185"/>
    </location>
</feature>
<dbReference type="PANTHER" id="PTHR12953:SF0">
    <property type="entry name" value="SUN DOMAIN-CONTAINING OSSIFICATION FACTOR"/>
    <property type="match status" value="1"/>
</dbReference>
<reference evidence="9" key="1">
    <citation type="submission" date="2016-03" db="EMBL/GenBank/DDBJ databases">
        <authorList>
            <person name="Guldener U."/>
        </authorList>
    </citation>
    <scope>NUCLEOTIDE SEQUENCE [LARGE SCALE GENOMIC DNA]</scope>
</reference>
<dbReference type="PROSITE" id="PS51469">
    <property type="entry name" value="SUN"/>
    <property type="match status" value="1"/>
</dbReference>
<dbReference type="Proteomes" id="UP000177625">
    <property type="component" value="Unassembled WGS sequence"/>
</dbReference>
<sequence>MCLPGQQFRFLAAAAAASLLLSANASTITSAPKPTAIATETCEFRTINYITDTLPQQCLKSSWSSANGTAAVKVAEGGDVLKTIGTGDVAGNGTATDSGAGASASNQETAQSTSTGEAISVESANASPAAEAAEAAATDLETGELSDTSFLSFEEWKKQTLEKAGQANANIGNKKSAEGRKRESESFQNNLDSLGEEGEIDLDFAAFRSGGNEEKRSSEDEGGEQGQEMQDVEGGGRKEQYRSKDAGKTCKERFNYASFDAGATILKTHHGAKNNKAILIENKDAYMLSECTAENKFVIIELSEDIWIDTVVLANYEFFSSMIRTFRVSVSDRYPVKIDKWKDIGTYEARNSREIQAFLITNPQIWTRYVRIEFLSHYGKEYYCPLSLVRVHGTRMLESWKETEANGDDDENDETDPGPEEEFVPDAVAEVVQIAENLKAASDEMARAFKPSEPEPVRNAASSEAKNSNEGAIVEVTPWEQHASYIFRLSGTTVPEDFCLPAEAPIRAIIEIATIYTVRNATETAHGSSQNPVPSSEPVASTAKSSVTNTTESIIAQNSTLNESPPIAPLNTTILVSNTSIPSPTVITTQKLNNTTHSRNKTTSTTSSASSLPTIQESFFKAVSRRLNFLETNSTLSLKYIEEQSRILREAFTKVEKKQLSKTTNFLDVLNSTVLDELRQFRQQYDEIWQSTVISLESQRDESRREILAISSRLNILADEVVFQKRMSIVQSVLLLLCLALVIFSRVSGGGIHGANIDVPSAFSRARLLSGFPVESPLESPGESPGYSRTSGSVWMENGQRQGMDDYEVEVPLTPASPDEREEEDVVEFTPSSGASGGEELLSGADNPLPTTTGPIESTPPSGTRPPAKSVSSNTNSSHQQSTHLEPSTPKTRTPKKRKGSGRRRSASVEDEVSITRADSTNGVSLPSILVQDATPIRKQTVVSPQPPEKAHMKIEEENFNGLFDGVEELKGDEDLMNGAPASRLPSPPLDSVPLQTPQSQLQTNGNRNGYMAIPRAAITATATETGKTPTSPRAATQERALETGSPSRTREQGQSFNIARKPLPSLPPES</sequence>
<feature type="region of interest" description="Disordered" evidence="5">
    <location>
        <begin position="401"/>
        <end position="420"/>
    </location>
</feature>
<evidence type="ECO:0000256" key="6">
    <source>
        <dbReference type="SAM" id="SignalP"/>
    </source>
</evidence>
<gene>
    <name evidence="8" type="ORF">RSE6_06834</name>
</gene>
<feature type="compositionally biased region" description="Low complexity" evidence="5">
    <location>
        <begin position="1013"/>
        <end position="1031"/>
    </location>
</feature>
<feature type="region of interest" description="Disordered" evidence="5">
    <location>
        <begin position="974"/>
        <end position="1071"/>
    </location>
</feature>
<keyword evidence="4" id="KW-0472">Membrane</keyword>
<dbReference type="InterPro" id="IPR008979">
    <property type="entry name" value="Galactose-bd-like_sf"/>
</dbReference>
<proteinExistence type="predicted"/>
<dbReference type="InterPro" id="IPR012919">
    <property type="entry name" value="SUN_dom"/>
</dbReference>
<keyword evidence="9" id="KW-1185">Reference proteome</keyword>
<feature type="region of interest" description="Disordered" evidence="5">
    <location>
        <begin position="774"/>
        <end position="794"/>
    </location>
</feature>
<dbReference type="GO" id="GO:0012505">
    <property type="term" value="C:endomembrane system"/>
    <property type="evidence" value="ECO:0007669"/>
    <property type="project" value="UniProtKB-SubCell"/>
</dbReference>
<feature type="compositionally biased region" description="Polar residues" evidence="5">
    <location>
        <begin position="994"/>
        <end position="1008"/>
    </location>
</feature>
<keyword evidence="2" id="KW-0812">Transmembrane</keyword>
<dbReference type="SUPFAM" id="SSF49785">
    <property type="entry name" value="Galactose-binding domain-like"/>
    <property type="match status" value="1"/>
</dbReference>
<accession>A0A1E1MBF3</accession>
<dbReference type="Pfam" id="PF07738">
    <property type="entry name" value="Sad1_UNC"/>
    <property type="match status" value="1"/>
</dbReference>
<feature type="compositionally biased region" description="Polar residues" evidence="5">
    <location>
        <begin position="1045"/>
        <end position="1058"/>
    </location>
</feature>
<feature type="compositionally biased region" description="Polar residues" evidence="5">
    <location>
        <begin position="849"/>
        <end position="862"/>
    </location>
</feature>
<evidence type="ECO:0000256" key="2">
    <source>
        <dbReference type="ARBA" id="ARBA00022692"/>
    </source>
</evidence>
<dbReference type="EMBL" id="FJVC01000245">
    <property type="protein sequence ID" value="CZT46410.1"/>
    <property type="molecule type" value="Genomic_DNA"/>
</dbReference>
<feature type="compositionally biased region" description="Low complexity" evidence="5">
    <location>
        <begin position="872"/>
        <end position="892"/>
    </location>
</feature>
<dbReference type="GO" id="GO:0034975">
    <property type="term" value="P:protein folding in endoplasmic reticulum"/>
    <property type="evidence" value="ECO:0007669"/>
    <property type="project" value="TreeGrafter"/>
</dbReference>
<dbReference type="PANTHER" id="PTHR12953">
    <property type="entry name" value="MEMBRANE PROTEIN CH1 RELATED"/>
    <property type="match status" value="1"/>
</dbReference>
<evidence type="ECO:0000313" key="8">
    <source>
        <dbReference type="EMBL" id="CZT46410.1"/>
    </source>
</evidence>
<evidence type="ECO:0000259" key="7">
    <source>
        <dbReference type="PROSITE" id="PS51469"/>
    </source>
</evidence>
<feature type="region of interest" description="Disordered" evidence="5">
    <location>
        <begin position="88"/>
        <end position="144"/>
    </location>
</feature>
<evidence type="ECO:0000256" key="1">
    <source>
        <dbReference type="ARBA" id="ARBA00004308"/>
    </source>
</evidence>
<keyword evidence="3" id="KW-1133">Transmembrane helix</keyword>
<dbReference type="AlphaFoldDB" id="A0A1E1MBF3"/>
<feature type="compositionally biased region" description="Polar residues" evidence="5">
    <location>
        <begin position="107"/>
        <end position="117"/>
    </location>
</feature>
<evidence type="ECO:0000313" key="9">
    <source>
        <dbReference type="Proteomes" id="UP000177625"/>
    </source>
</evidence>
<name>A0A1E1MBF3_RHYSE</name>
<protein>
    <recommendedName>
        <fullName evidence="7">SUN domain-containing protein</fullName>
    </recommendedName>
</protein>
<dbReference type="GO" id="GO:0005737">
    <property type="term" value="C:cytoplasm"/>
    <property type="evidence" value="ECO:0007669"/>
    <property type="project" value="TreeGrafter"/>
</dbReference>
<feature type="compositionally biased region" description="Basic and acidic residues" evidence="5">
    <location>
        <begin position="234"/>
        <end position="244"/>
    </location>
</feature>
<comment type="subcellular location">
    <subcellularLocation>
        <location evidence="1">Endomembrane system</location>
    </subcellularLocation>
</comment>
<keyword evidence="6" id="KW-0732">Signal</keyword>
<feature type="compositionally biased region" description="Low complexity" evidence="5">
    <location>
        <begin position="832"/>
        <end position="845"/>
    </location>
</feature>
<evidence type="ECO:0000256" key="3">
    <source>
        <dbReference type="ARBA" id="ARBA00022989"/>
    </source>
</evidence>
<evidence type="ECO:0000256" key="4">
    <source>
        <dbReference type="ARBA" id="ARBA00023136"/>
    </source>
</evidence>
<feature type="compositionally biased region" description="Low complexity" evidence="5">
    <location>
        <begin position="91"/>
        <end position="106"/>
    </location>
</feature>
<feature type="region of interest" description="Disordered" evidence="5">
    <location>
        <begin position="210"/>
        <end position="244"/>
    </location>
</feature>
<feature type="region of interest" description="Disordered" evidence="5">
    <location>
        <begin position="815"/>
        <end position="927"/>
    </location>
</feature>
<feature type="domain" description="SUN" evidence="7">
    <location>
        <begin position="235"/>
        <end position="396"/>
    </location>
</feature>
<dbReference type="Gene3D" id="2.60.120.260">
    <property type="entry name" value="Galactose-binding domain-like"/>
    <property type="match status" value="1"/>
</dbReference>
<feature type="region of interest" description="Disordered" evidence="5">
    <location>
        <begin position="525"/>
        <end position="546"/>
    </location>
</feature>
<dbReference type="InterPro" id="IPR045120">
    <property type="entry name" value="Suco/Slp1-like"/>
</dbReference>
<dbReference type="FunFam" id="2.60.120.260:FF:000082">
    <property type="entry name" value="Sad1/UNC domain protein"/>
    <property type="match status" value="1"/>
</dbReference>
<dbReference type="GO" id="GO:0016020">
    <property type="term" value="C:membrane"/>
    <property type="evidence" value="ECO:0007669"/>
    <property type="project" value="InterPro"/>
</dbReference>
<feature type="compositionally biased region" description="Basic residues" evidence="5">
    <location>
        <begin position="893"/>
        <end position="906"/>
    </location>
</feature>
<organism evidence="8 9">
    <name type="scientific">Rhynchosporium secalis</name>
    <name type="common">Barley scald fungus</name>
    <dbReference type="NCBI Taxonomy" id="38038"/>
    <lineage>
        <taxon>Eukaryota</taxon>
        <taxon>Fungi</taxon>
        <taxon>Dikarya</taxon>
        <taxon>Ascomycota</taxon>
        <taxon>Pezizomycotina</taxon>
        <taxon>Leotiomycetes</taxon>
        <taxon>Helotiales</taxon>
        <taxon>Ploettnerulaceae</taxon>
        <taxon>Rhynchosporium</taxon>
    </lineage>
</organism>
<feature type="compositionally biased region" description="Acidic residues" evidence="5">
    <location>
        <begin position="405"/>
        <end position="420"/>
    </location>
</feature>